<evidence type="ECO:0000313" key="2">
    <source>
        <dbReference type="Proteomes" id="UP000726136"/>
    </source>
</evidence>
<dbReference type="Proteomes" id="UP000726136">
    <property type="component" value="Unassembled WGS sequence"/>
</dbReference>
<sequence length="206" mass="23826">MRFYLFTVSVLFINACSLNVPIENKNDEFDCNKGCVTDIYILSDPTKNTEQDINPNSLQSYKLNFYDSIAQQLIFSLYGRSYYSEKLSVQNLIPTQKNTYSIEYEIVSKKLTIPDTIFNESHANLEVNLSLYDENSNLLFTAKENCSYQDKMTTSELNSHLFIPFDSFTATSFRAFLSRVWKSAVEKCTNSFSDKVDIFRKKKSNI</sequence>
<dbReference type="EMBL" id="RDPI01000017">
    <property type="protein sequence ID" value="MBF4374251.1"/>
    <property type="molecule type" value="Genomic_DNA"/>
</dbReference>
<protein>
    <recommendedName>
        <fullName evidence="3">Lipoprotein</fullName>
    </recommendedName>
</protein>
<evidence type="ECO:0008006" key="3">
    <source>
        <dbReference type="Google" id="ProtNLM"/>
    </source>
</evidence>
<comment type="caution">
    <text evidence="1">The sequence shown here is derived from an EMBL/GenBank/DDBJ whole genome shotgun (WGS) entry which is preliminary data.</text>
</comment>
<name>A0ABR9Z707_VIBAN</name>
<keyword evidence="2" id="KW-1185">Reference proteome</keyword>
<dbReference type="RefSeq" id="WP_194577035.1">
    <property type="nucleotide sequence ID" value="NZ_RDPA01000623.1"/>
</dbReference>
<proteinExistence type="predicted"/>
<gene>
    <name evidence="1" type="ORF">EAY46_14360</name>
</gene>
<evidence type="ECO:0000313" key="1">
    <source>
        <dbReference type="EMBL" id="MBF4374251.1"/>
    </source>
</evidence>
<organism evidence="1 2">
    <name type="scientific">Vibrio anguillarum</name>
    <name type="common">Listonella anguillarum</name>
    <dbReference type="NCBI Taxonomy" id="55601"/>
    <lineage>
        <taxon>Bacteria</taxon>
        <taxon>Pseudomonadati</taxon>
        <taxon>Pseudomonadota</taxon>
        <taxon>Gammaproteobacteria</taxon>
        <taxon>Vibrionales</taxon>
        <taxon>Vibrionaceae</taxon>
        <taxon>Vibrio</taxon>
    </lineage>
</organism>
<reference evidence="1 2" key="1">
    <citation type="journal article" date="2021" name="PeerJ">
        <title>Analysis of 44 Vibrio anguillarum genomes reveals high genetic diversity.</title>
        <authorList>
            <person name="Hansen M.J."/>
            <person name="Dalsgaard I."/>
        </authorList>
    </citation>
    <scope>NUCLEOTIDE SEQUENCE [LARGE SCALE GENOMIC DNA]</scope>
    <source>
        <strain evidence="1 2">040915-1/1B</strain>
    </source>
</reference>
<accession>A0ABR9Z707</accession>